<keyword evidence="1" id="KW-0001">2Fe-2S</keyword>
<feature type="compositionally biased region" description="Low complexity" evidence="8">
    <location>
        <begin position="158"/>
        <end position="180"/>
    </location>
</feature>
<keyword evidence="2" id="KW-0479">Metal-binding</keyword>
<evidence type="ECO:0000256" key="3">
    <source>
        <dbReference type="ARBA" id="ARBA00023004"/>
    </source>
</evidence>
<protein>
    <submittedName>
        <fullName evidence="10">MerR family transcriptional regulator, redox-sensitive transcriptional activator SoxR</fullName>
    </submittedName>
</protein>
<keyword evidence="4" id="KW-0411">Iron-sulfur</keyword>
<dbReference type="Gene3D" id="1.10.1660.10">
    <property type="match status" value="1"/>
</dbReference>
<name>A0A239JX42_9ACTN</name>
<evidence type="ECO:0000256" key="8">
    <source>
        <dbReference type="SAM" id="MobiDB-lite"/>
    </source>
</evidence>
<evidence type="ECO:0000256" key="6">
    <source>
        <dbReference type="ARBA" id="ARBA00023125"/>
    </source>
</evidence>
<dbReference type="SMART" id="SM00422">
    <property type="entry name" value="HTH_MERR"/>
    <property type="match status" value="1"/>
</dbReference>
<dbReference type="PRINTS" id="PR00040">
    <property type="entry name" value="HTHMERR"/>
</dbReference>
<gene>
    <name evidence="10" type="ORF">SAMN05216252_11477</name>
</gene>
<evidence type="ECO:0000313" key="11">
    <source>
        <dbReference type="Proteomes" id="UP000198280"/>
    </source>
</evidence>
<evidence type="ECO:0000256" key="2">
    <source>
        <dbReference type="ARBA" id="ARBA00022723"/>
    </source>
</evidence>
<dbReference type="GO" id="GO:0051537">
    <property type="term" value="F:2 iron, 2 sulfur cluster binding"/>
    <property type="evidence" value="ECO:0007669"/>
    <property type="project" value="UniProtKB-KW"/>
</dbReference>
<dbReference type="InterPro" id="IPR047057">
    <property type="entry name" value="MerR_fam"/>
</dbReference>
<evidence type="ECO:0000256" key="7">
    <source>
        <dbReference type="ARBA" id="ARBA00023163"/>
    </source>
</evidence>
<evidence type="ECO:0000256" key="1">
    <source>
        <dbReference type="ARBA" id="ARBA00022714"/>
    </source>
</evidence>
<dbReference type="NCBIfam" id="TIGR01950">
    <property type="entry name" value="SoxR"/>
    <property type="match status" value="1"/>
</dbReference>
<dbReference type="Pfam" id="PF09278">
    <property type="entry name" value="MerR-DNA-bind"/>
    <property type="match status" value="1"/>
</dbReference>
<evidence type="ECO:0000256" key="4">
    <source>
        <dbReference type="ARBA" id="ARBA00023014"/>
    </source>
</evidence>
<dbReference type="GO" id="GO:0003700">
    <property type="term" value="F:DNA-binding transcription factor activity"/>
    <property type="evidence" value="ECO:0007669"/>
    <property type="project" value="InterPro"/>
</dbReference>
<dbReference type="GO" id="GO:0003677">
    <property type="term" value="F:DNA binding"/>
    <property type="evidence" value="ECO:0007669"/>
    <property type="project" value="UniProtKB-KW"/>
</dbReference>
<dbReference type="RefSeq" id="WP_089226199.1">
    <property type="nucleotide sequence ID" value="NZ_FZOF01000014.1"/>
</dbReference>
<dbReference type="GO" id="GO:0046872">
    <property type="term" value="F:metal ion binding"/>
    <property type="evidence" value="ECO:0007669"/>
    <property type="project" value="UniProtKB-KW"/>
</dbReference>
<dbReference type="PROSITE" id="PS50937">
    <property type="entry name" value="HTH_MERR_2"/>
    <property type="match status" value="1"/>
</dbReference>
<keyword evidence="6" id="KW-0238">DNA-binding</keyword>
<accession>A0A239JX42</accession>
<keyword evidence="3" id="KW-0408">Iron</keyword>
<reference evidence="10 11" key="1">
    <citation type="submission" date="2017-06" db="EMBL/GenBank/DDBJ databases">
        <authorList>
            <person name="Kim H.J."/>
            <person name="Triplett B.A."/>
        </authorList>
    </citation>
    <scope>NUCLEOTIDE SEQUENCE [LARGE SCALE GENOMIC DNA]</scope>
    <source>
        <strain evidence="10 11">CGMCC 4.1858</strain>
    </source>
</reference>
<dbReference type="InterPro" id="IPR010211">
    <property type="entry name" value="Redox-sen_tscrpt-act_SoxR"/>
</dbReference>
<dbReference type="PANTHER" id="PTHR30204:SF0">
    <property type="entry name" value="REDOX-SENSITIVE TRANSCRIPTIONAL ACTIVATOR SOXR"/>
    <property type="match status" value="1"/>
</dbReference>
<evidence type="ECO:0000313" key="10">
    <source>
        <dbReference type="EMBL" id="SNT10385.1"/>
    </source>
</evidence>
<dbReference type="InterPro" id="IPR009061">
    <property type="entry name" value="DNA-bd_dom_put_sf"/>
</dbReference>
<dbReference type="AlphaFoldDB" id="A0A239JX42"/>
<keyword evidence="5" id="KW-0805">Transcription regulation</keyword>
<dbReference type="OrthoDB" id="9802944at2"/>
<keyword evidence="7" id="KW-0804">Transcription</keyword>
<feature type="domain" description="HTH merR-type" evidence="9">
    <location>
        <begin position="10"/>
        <end position="78"/>
    </location>
</feature>
<dbReference type="Pfam" id="PF00376">
    <property type="entry name" value="MerR"/>
    <property type="match status" value="1"/>
</dbReference>
<evidence type="ECO:0000259" key="9">
    <source>
        <dbReference type="PROSITE" id="PS50937"/>
    </source>
</evidence>
<dbReference type="PANTHER" id="PTHR30204">
    <property type="entry name" value="REDOX-CYCLING DRUG-SENSING TRANSCRIPTIONAL ACTIVATOR SOXR"/>
    <property type="match status" value="1"/>
</dbReference>
<sequence length="180" mass="19443">MARIPGEHRELTVGQLSGRSGAAVSALRYYEAQGLIRSRRTTGNQRRYTRDTLRRVAFIRASQRVGMPLAAIREALDGLPEGRTPDRSDWARLSAGWRAELDARIDRLTALRDSLDDCIGCGCLSLDRCALSNPGDALGDQGPGARRLLGTEPPRPAPATRSRACGRPTDGPTPAAPTAR</sequence>
<dbReference type="EMBL" id="FZOF01000014">
    <property type="protein sequence ID" value="SNT10385.1"/>
    <property type="molecule type" value="Genomic_DNA"/>
</dbReference>
<evidence type="ECO:0000256" key="5">
    <source>
        <dbReference type="ARBA" id="ARBA00023015"/>
    </source>
</evidence>
<dbReference type="SUPFAM" id="SSF46955">
    <property type="entry name" value="Putative DNA-binding domain"/>
    <property type="match status" value="1"/>
</dbReference>
<dbReference type="GO" id="GO:0006979">
    <property type="term" value="P:response to oxidative stress"/>
    <property type="evidence" value="ECO:0007669"/>
    <property type="project" value="InterPro"/>
</dbReference>
<dbReference type="InterPro" id="IPR000551">
    <property type="entry name" value="MerR-type_HTH_dom"/>
</dbReference>
<feature type="region of interest" description="Disordered" evidence="8">
    <location>
        <begin position="138"/>
        <end position="180"/>
    </location>
</feature>
<proteinExistence type="predicted"/>
<dbReference type="Proteomes" id="UP000198280">
    <property type="component" value="Unassembled WGS sequence"/>
</dbReference>
<dbReference type="InterPro" id="IPR015358">
    <property type="entry name" value="Tscrpt_reg_MerR_DNA-bd"/>
</dbReference>
<organism evidence="10 11">
    <name type="scientific">Actinacidiphila glaucinigra</name>
    <dbReference type="NCBI Taxonomy" id="235986"/>
    <lineage>
        <taxon>Bacteria</taxon>
        <taxon>Bacillati</taxon>
        <taxon>Actinomycetota</taxon>
        <taxon>Actinomycetes</taxon>
        <taxon>Kitasatosporales</taxon>
        <taxon>Streptomycetaceae</taxon>
        <taxon>Actinacidiphila</taxon>
    </lineage>
</organism>
<dbReference type="CDD" id="cd01110">
    <property type="entry name" value="HTH_SoxR"/>
    <property type="match status" value="1"/>
</dbReference>
<keyword evidence="11" id="KW-1185">Reference proteome</keyword>